<sequence>MISDKAYKVLKDKYACYSSWALWDIADVSKTIHTKELSIEPFLKDLEKPKYRHNTLNSNAILLGSNMGKDSNSNFDWSNFHNGSTRIRDYNTTRMILNTPFVGSYMTDIIKNDPGTSPGIIKTVLEPKNHEKLIQNTKMLQEEFDLIQPKFVLVFGTTAEKAFTKIMKDKLLNTHGAKHIHMLHWAAPKKIEDFIAEADKLRQEKV</sequence>
<reference evidence="1 2" key="1">
    <citation type="submission" date="2014-11" db="EMBL/GenBank/DDBJ databases">
        <title>Complete genome sequence and analysis of Lactobacillus hokkaidonensis LOOC260T.</title>
        <authorList>
            <person name="Tanizawa Y."/>
            <person name="Tohno M."/>
            <person name="Kaminuma E."/>
            <person name="Nakamura Y."/>
            <person name="Arita M."/>
        </authorList>
    </citation>
    <scope>NUCLEOTIDE SEQUENCE [LARGE SCALE GENOMIC DNA]</scope>
    <source>
        <strain evidence="1 2">LOOC260</strain>
    </source>
</reference>
<dbReference type="HOGENOM" id="CLU_1347776_0_0_9"/>
<proteinExistence type="predicted"/>
<dbReference type="AlphaFoldDB" id="A0A0A1GQT6"/>
<dbReference type="RefSeq" id="WP_041092044.1">
    <property type="nucleotide sequence ID" value="NZ_AP014680.1"/>
</dbReference>
<dbReference type="KEGG" id="lho:LOOC260_100580"/>
<dbReference type="Gene3D" id="3.40.470.10">
    <property type="entry name" value="Uracil-DNA glycosylase-like domain"/>
    <property type="match status" value="1"/>
</dbReference>
<dbReference type="STRING" id="1291742.LOOC260_100580"/>
<evidence type="ECO:0000313" key="2">
    <source>
        <dbReference type="Proteomes" id="UP000031620"/>
    </source>
</evidence>
<name>A0A0A1GQT6_9LACO</name>
<dbReference type="InterPro" id="IPR036895">
    <property type="entry name" value="Uracil-DNA_glycosylase-like_sf"/>
</dbReference>
<accession>A0A0A1GQT6</accession>
<organism evidence="1 2">
    <name type="scientific">Paucilactobacillus hokkaidonensis JCM 18461</name>
    <dbReference type="NCBI Taxonomy" id="1291742"/>
    <lineage>
        <taxon>Bacteria</taxon>
        <taxon>Bacillati</taxon>
        <taxon>Bacillota</taxon>
        <taxon>Bacilli</taxon>
        <taxon>Lactobacillales</taxon>
        <taxon>Lactobacillaceae</taxon>
        <taxon>Paucilactobacillus</taxon>
    </lineage>
</organism>
<protein>
    <recommendedName>
        <fullName evidence="3">Uracil-DNA glycosylase-like domain-containing protein</fullName>
    </recommendedName>
</protein>
<dbReference type="Proteomes" id="UP000031620">
    <property type="component" value="Chromosome"/>
</dbReference>
<evidence type="ECO:0000313" key="1">
    <source>
        <dbReference type="EMBL" id="BAP84637.1"/>
    </source>
</evidence>
<evidence type="ECO:0008006" key="3">
    <source>
        <dbReference type="Google" id="ProtNLM"/>
    </source>
</evidence>
<dbReference type="EMBL" id="AP014680">
    <property type="protein sequence ID" value="BAP84637.1"/>
    <property type="molecule type" value="Genomic_DNA"/>
</dbReference>
<gene>
    <name evidence="1" type="ORF">LOOC260_100580</name>
</gene>